<dbReference type="AlphaFoldDB" id="A0A059ADR5"/>
<name>A0A059ADR5_EUCGR</name>
<protein>
    <submittedName>
        <fullName evidence="1">Uncharacterized protein</fullName>
    </submittedName>
</protein>
<gene>
    <name evidence="1" type="ORF">EUGRSUZ_J01246</name>
</gene>
<dbReference type="Gramene" id="KCW51796">
    <property type="protein sequence ID" value="KCW51796"/>
    <property type="gene ID" value="EUGRSUZ_J01246"/>
</dbReference>
<evidence type="ECO:0000313" key="1">
    <source>
        <dbReference type="EMBL" id="KCW51796.1"/>
    </source>
</evidence>
<dbReference type="EMBL" id="KK198762">
    <property type="protein sequence ID" value="KCW51796.1"/>
    <property type="molecule type" value="Genomic_DNA"/>
</dbReference>
<proteinExistence type="predicted"/>
<organism evidence="1">
    <name type="scientific">Eucalyptus grandis</name>
    <name type="common">Flooded gum</name>
    <dbReference type="NCBI Taxonomy" id="71139"/>
    <lineage>
        <taxon>Eukaryota</taxon>
        <taxon>Viridiplantae</taxon>
        <taxon>Streptophyta</taxon>
        <taxon>Embryophyta</taxon>
        <taxon>Tracheophyta</taxon>
        <taxon>Spermatophyta</taxon>
        <taxon>Magnoliopsida</taxon>
        <taxon>eudicotyledons</taxon>
        <taxon>Gunneridae</taxon>
        <taxon>Pentapetalae</taxon>
        <taxon>rosids</taxon>
        <taxon>malvids</taxon>
        <taxon>Myrtales</taxon>
        <taxon>Myrtaceae</taxon>
        <taxon>Myrtoideae</taxon>
        <taxon>Eucalypteae</taxon>
        <taxon>Eucalyptus</taxon>
    </lineage>
</organism>
<sequence>MNHVYFRSCITTRSLTTIRQQKIPPTQRSNCRIMHQPGSRTLQKFLDNNRFLQQQARSKLCPVDVESDHANHNDQIQMNIKRFRFASPCVRQKESSGPTELEHWRFQKLRRIIKQ</sequence>
<reference evidence="1" key="1">
    <citation type="submission" date="2013-07" db="EMBL/GenBank/DDBJ databases">
        <title>The genome of Eucalyptus grandis.</title>
        <authorList>
            <person name="Schmutz J."/>
            <person name="Hayes R."/>
            <person name="Myburg A."/>
            <person name="Tuskan G."/>
            <person name="Grattapaglia D."/>
            <person name="Rokhsar D.S."/>
        </authorList>
    </citation>
    <scope>NUCLEOTIDE SEQUENCE</scope>
    <source>
        <tissue evidence="1">Leaf extractions</tissue>
    </source>
</reference>
<accession>A0A059ADR5</accession>
<dbReference type="InParanoid" id="A0A059ADR5"/>